<dbReference type="VEuPathDB" id="TrichDB:TRFO_04334"/>
<keyword evidence="3 5" id="KW-0862">Zinc</keyword>
<reference evidence="8" key="1">
    <citation type="submission" date="2016-10" db="EMBL/GenBank/DDBJ databases">
        <authorList>
            <person name="Benchimol M."/>
            <person name="Almeida L.G."/>
            <person name="Vasconcelos A.T."/>
            <person name="Perreira-Neves A."/>
            <person name="Rosa I.A."/>
            <person name="Tasca T."/>
            <person name="Bogo M.R."/>
            <person name="de Souza W."/>
        </authorList>
    </citation>
    <scope>NUCLEOTIDE SEQUENCE [LARGE SCALE GENOMIC DNA]</scope>
    <source>
        <strain evidence="8">K</strain>
    </source>
</reference>
<dbReference type="PANTHER" id="PTHR24212">
    <property type="entry name" value="ZYXIN/TRIP6"/>
    <property type="match status" value="1"/>
</dbReference>
<dbReference type="GeneID" id="94826536"/>
<evidence type="ECO:0000256" key="2">
    <source>
        <dbReference type="ARBA" id="ARBA00022737"/>
    </source>
</evidence>
<dbReference type="RefSeq" id="XP_068363433.1">
    <property type="nucleotide sequence ID" value="XM_068491832.1"/>
</dbReference>
<evidence type="ECO:0000256" key="6">
    <source>
        <dbReference type="SAM" id="MobiDB-lite"/>
    </source>
</evidence>
<evidence type="ECO:0000313" key="9">
    <source>
        <dbReference type="Proteomes" id="UP000179807"/>
    </source>
</evidence>
<dbReference type="InterPro" id="IPR001368">
    <property type="entry name" value="TNFR/NGFR_Cys_rich_reg"/>
</dbReference>
<dbReference type="SUPFAM" id="SSF57716">
    <property type="entry name" value="Glucocorticoid receptor-like (DNA-binding domain)"/>
    <property type="match status" value="2"/>
</dbReference>
<dbReference type="PROSITE" id="PS00652">
    <property type="entry name" value="TNFR_NGFR_1"/>
    <property type="match status" value="1"/>
</dbReference>
<feature type="compositionally biased region" description="Basic and acidic residues" evidence="6">
    <location>
        <begin position="364"/>
        <end position="376"/>
    </location>
</feature>
<feature type="region of interest" description="Disordered" evidence="6">
    <location>
        <begin position="335"/>
        <end position="411"/>
    </location>
</feature>
<name>A0A1J4KFV9_9EUKA</name>
<gene>
    <name evidence="8" type="ORF">TRFO_04334</name>
</gene>
<evidence type="ECO:0000256" key="3">
    <source>
        <dbReference type="ARBA" id="ARBA00022833"/>
    </source>
</evidence>
<dbReference type="GO" id="GO:0005925">
    <property type="term" value="C:focal adhesion"/>
    <property type="evidence" value="ECO:0007669"/>
    <property type="project" value="UniProtKB-SubCell"/>
</dbReference>
<evidence type="ECO:0000259" key="7">
    <source>
        <dbReference type="PROSITE" id="PS50023"/>
    </source>
</evidence>
<dbReference type="OrthoDB" id="15567at2759"/>
<feature type="domain" description="LIM zinc-binding" evidence="7">
    <location>
        <begin position="88"/>
        <end position="149"/>
    </location>
</feature>
<dbReference type="GO" id="GO:0007155">
    <property type="term" value="P:cell adhesion"/>
    <property type="evidence" value="ECO:0007669"/>
    <property type="project" value="UniProtKB-KW"/>
</dbReference>
<dbReference type="Proteomes" id="UP000179807">
    <property type="component" value="Unassembled WGS sequence"/>
</dbReference>
<accession>A0A1J4KFV9</accession>
<dbReference type="SMART" id="SM00132">
    <property type="entry name" value="LIM"/>
    <property type="match status" value="4"/>
</dbReference>
<dbReference type="InterPro" id="IPR001781">
    <property type="entry name" value="Znf_LIM"/>
</dbReference>
<evidence type="ECO:0000313" key="8">
    <source>
        <dbReference type="EMBL" id="OHT10297.1"/>
    </source>
</evidence>
<keyword evidence="9" id="KW-1185">Reference proteome</keyword>
<sequence>MNSTSGGLPPPPLASSYGTGDGSLPPPPSSFMSRNDPGNSGGLPPLSSALFSTAQQKLSTFNMPAPGMGGGIPSGLADQSGPEPTLLKTCATCQQPCKETFYFTCGNYFHTGCLKCSNCRKQLKPPNCAIFRGELLCNDCSHYKGDLKKCPICTQIIYDLEEKIKPVGFDSFIHKNCFNCHECAAELEEGGYKIVAGVPICTKCQPMIEIRRCTECNKPIVGRFVKNRGKYFHVEHFQCNQCEDVLYGKNFIIHHNKYFCPNDGQIYLKTCAYCKAEFSGIEPDNIQWRNKAYHSRCFVCRVCSDRCDPENCKAIHGRPHCNDCFAQRVTEKDATNNGRNCGSHKHRPAESLKRRTRFAQVLKRTIEQPRYKRDMKMDDDDESSNSKKQSNHKSDKHASSSGSKRRHSHKH</sequence>
<evidence type="ECO:0000256" key="4">
    <source>
        <dbReference type="ARBA" id="ARBA00023038"/>
    </source>
</evidence>
<comment type="caution">
    <text evidence="8">The sequence shown here is derived from an EMBL/GenBank/DDBJ whole genome shotgun (WGS) entry which is preliminary data.</text>
</comment>
<dbReference type="CDD" id="cd08368">
    <property type="entry name" value="LIM"/>
    <property type="match status" value="2"/>
</dbReference>
<dbReference type="GO" id="GO:0046872">
    <property type="term" value="F:metal ion binding"/>
    <property type="evidence" value="ECO:0007669"/>
    <property type="project" value="UniProtKB-KW"/>
</dbReference>
<dbReference type="PANTHER" id="PTHR24212:SF8">
    <property type="entry name" value="LIM ZINC FINGER DOMAIN CONTAINING PROTEIN"/>
    <property type="match status" value="1"/>
</dbReference>
<evidence type="ECO:0000256" key="1">
    <source>
        <dbReference type="ARBA" id="ARBA00022723"/>
    </source>
</evidence>
<dbReference type="GO" id="GO:0001725">
    <property type="term" value="C:stress fiber"/>
    <property type="evidence" value="ECO:0007669"/>
    <property type="project" value="TreeGrafter"/>
</dbReference>
<keyword evidence="4 5" id="KW-0440">LIM domain</keyword>
<dbReference type="PROSITE" id="PS50023">
    <property type="entry name" value="LIM_DOMAIN_2"/>
    <property type="match status" value="2"/>
</dbReference>
<dbReference type="GO" id="GO:0007229">
    <property type="term" value="P:integrin-mediated signaling pathway"/>
    <property type="evidence" value="ECO:0007669"/>
    <property type="project" value="TreeGrafter"/>
</dbReference>
<dbReference type="GO" id="GO:0005737">
    <property type="term" value="C:cytoplasm"/>
    <property type="evidence" value="ECO:0007669"/>
    <property type="project" value="TreeGrafter"/>
</dbReference>
<dbReference type="PROSITE" id="PS00478">
    <property type="entry name" value="LIM_DOMAIN_1"/>
    <property type="match status" value="2"/>
</dbReference>
<organism evidence="8 9">
    <name type="scientific">Tritrichomonas foetus</name>
    <dbReference type="NCBI Taxonomy" id="1144522"/>
    <lineage>
        <taxon>Eukaryota</taxon>
        <taxon>Metamonada</taxon>
        <taxon>Parabasalia</taxon>
        <taxon>Tritrichomonadida</taxon>
        <taxon>Tritrichomonadidae</taxon>
        <taxon>Tritrichomonas</taxon>
    </lineage>
</organism>
<proteinExistence type="predicted"/>
<keyword evidence="2" id="KW-0677">Repeat</keyword>
<feature type="region of interest" description="Disordered" evidence="6">
    <location>
        <begin position="1"/>
        <end position="47"/>
    </location>
</feature>
<dbReference type="Gene3D" id="2.10.110.10">
    <property type="entry name" value="Cysteine Rich Protein"/>
    <property type="match status" value="4"/>
</dbReference>
<dbReference type="EMBL" id="MLAK01000616">
    <property type="protein sequence ID" value="OHT10297.1"/>
    <property type="molecule type" value="Genomic_DNA"/>
</dbReference>
<dbReference type="AlphaFoldDB" id="A0A1J4KFV9"/>
<dbReference type="Pfam" id="PF00412">
    <property type="entry name" value="LIM"/>
    <property type="match status" value="4"/>
</dbReference>
<evidence type="ECO:0000256" key="5">
    <source>
        <dbReference type="PROSITE-ProRule" id="PRU00125"/>
    </source>
</evidence>
<keyword evidence="1 5" id="KW-0479">Metal-binding</keyword>
<feature type="domain" description="LIM zinc-binding" evidence="7">
    <location>
        <begin position="269"/>
        <end position="331"/>
    </location>
</feature>
<protein>
    <recommendedName>
        <fullName evidence="7">LIM zinc-binding domain-containing protein</fullName>
    </recommendedName>
</protein>